<reference evidence="1 2" key="1">
    <citation type="journal article" date="2017" name="Int. J. Parasitol.">
        <title>The genome of the protozoan parasite Cystoisospora suis and a reverse vaccinology approach to identify vaccine candidates.</title>
        <authorList>
            <person name="Palmieri N."/>
            <person name="Shrestha A."/>
            <person name="Ruttkowski B."/>
            <person name="Beck T."/>
            <person name="Vogl C."/>
            <person name="Tomley F."/>
            <person name="Blake D.P."/>
            <person name="Joachim A."/>
        </authorList>
    </citation>
    <scope>NUCLEOTIDE SEQUENCE [LARGE SCALE GENOMIC DNA]</scope>
    <source>
        <strain evidence="1 2">Wien I</strain>
    </source>
</reference>
<dbReference type="GeneID" id="94434196"/>
<keyword evidence="2" id="KW-1185">Reference proteome</keyword>
<dbReference type="AlphaFoldDB" id="A0A2C6KG50"/>
<proteinExistence type="predicted"/>
<gene>
    <name evidence="1" type="ORF">CSUI_010884</name>
</gene>
<organism evidence="1 2">
    <name type="scientific">Cystoisospora suis</name>
    <dbReference type="NCBI Taxonomy" id="483139"/>
    <lineage>
        <taxon>Eukaryota</taxon>
        <taxon>Sar</taxon>
        <taxon>Alveolata</taxon>
        <taxon>Apicomplexa</taxon>
        <taxon>Conoidasida</taxon>
        <taxon>Coccidia</taxon>
        <taxon>Eucoccidiorida</taxon>
        <taxon>Eimeriorina</taxon>
        <taxon>Sarcocystidae</taxon>
        <taxon>Cystoisospora</taxon>
    </lineage>
</organism>
<evidence type="ECO:0000313" key="1">
    <source>
        <dbReference type="EMBL" id="PHJ15306.1"/>
    </source>
</evidence>
<dbReference type="VEuPathDB" id="ToxoDB:CSUI_010884"/>
<dbReference type="RefSeq" id="XP_067917040.1">
    <property type="nucleotide sequence ID" value="XM_068070985.1"/>
</dbReference>
<accession>A0A2C6KG50</accession>
<dbReference type="EMBL" id="MIGC01008732">
    <property type="protein sequence ID" value="PHJ15306.1"/>
    <property type="molecule type" value="Genomic_DNA"/>
</dbReference>
<comment type="caution">
    <text evidence="1">The sequence shown here is derived from an EMBL/GenBank/DDBJ whole genome shotgun (WGS) entry which is preliminary data.</text>
</comment>
<protein>
    <submittedName>
        <fullName evidence="1">Dense granule protein gra12</fullName>
    </submittedName>
</protein>
<dbReference type="Proteomes" id="UP000221165">
    <property type="component" value="Unassembled WGS sequence"/>
</dbReference>
<evidence type="ECO:0000313" key="2">
    <source>
        <dbReference type="Proteomes" id="UP000221165"/>
    </source>
</evidence>
<name>A0A2C6KG50_9APIC</name>
<dbReference type="OrthoDB" id="329180at2759"/>
<sequence>MTSFPEFRIRVTAVHLDLFHDDWYGHPLPWMTATFAYLPPEEGYSLFSHLIGSVFSIADDPRPSSHAIYPVRKSRKHVYILLAPPPTFNQPVVLAKAGKGSLVSGLVAGMGIGASLAKTNDRSTLGKIVDLGQLVYAAFKQVLVLRFSLKDFWLDGTTCRLLTRFQVKATFEGLCLCQFLAGAASKNLWALYKPEKMKTVEVQVTGVNFFNGRYPVLKGIVTEGVFSTEVNDVPVTLELVPDPFLIPSYIRTVRAARKVRWVKTLGKFLLQAIQVGLEIYDIKNKQNKATGGGGAGDELFGNL</sequence>